<comment type="similarity">
    <text evidence="1">Belongs to the LysR transcriptional regulatory family.</text>
</comment>
<dbReference type="InterPro" id="IPR058163">
    <property type="entry name" value="LysR-type_TF_proteobact-type"/>
</dbReference>
<dbReference type="GO" id="GO:0003700">
    <property type="term" value="F:DNA-binding transcription factor activity"/>
    <property type="evidence" value="ECO:0007669"/>
    <property type="project" value="InterPro"/>
</dbReference>
<sequence>MANEKTDAKAEALWSHLHWLVVLEQQGSFTSAAARLGVSKAAMSQRVAELERAAGVALVTRTTRSVRLTEAGQRLVDETRGAFEHIADSFAGVRDLAAEPRGLLRVTAPVAFSRQQLMPRLPAFLRAHPQIRLELDLSDHLRSLAMEGFDIAVRHASTPPETHVAWALAPTRSLLVASTDYLAAHGTPATPQDLAAHQCLHYPRTQGAMAWSFVPADAGADAGADAVRTVVPVAGGFAANNSEMLRDAAMAGLGIALVPDFSAQSGLASGDLSEVLPGWRPVDAFGEQLFAIRPYASHVPRSVAVFVEFLRASFAAGFIR</sequence>
<accession>A0A7T2VWT6</accession>
<keyword evidence="4" id="KW-0804">Transcription</keyword>
<keyword evidence="2" id="KW-0805">Transcription regulation</keyword>
<feature type="domain" description="HTH lysR-type" evidence="5">
    <location>
        <begin position="14"/>
        <end position="69"/>
    </location>
</feature>
<evidence type="ECO:0000313" key="6">
    <source>
        <dbReference type="EMBL" id="QPS06206.1"/>
    </source>
</evidence>
<dbReference type="Gene3D" id="1.10.10.10">
    <property type="entry name" value="Winged helix-like DNA-binding domain superfamily/Winged helix DNA-binding domain"/>
    <property type="match status" value="1"/>
</dbReference>
<evidence type="ECO:0000259" key="5">
    <source>
        <dbReference type="PROSITE" id="PS50931"/>
    </source>
</evidence>
<dbReference type="Pfam" id="PF00126">
    <property type="entry name" value="HTH_1"/>
    <property type="match status" value="1"/>
</dbReference>
<evidence type="ECO:0000313" key="7">
    <source>
        <dbReference type="Proteomes" id="UP000594778"/>
    </source>
</evidence>
<dbReference type="PANTHER" id="PTHR30537">
    <property type="entry name" value="HTH-TYPE TRANSCRIPTIONAL REGULATOR"/>
    <property type="match status" value="1"/>
</dbReference>
<dbReference type="InterPro" id="IPR036388">
    <property type="entry name" value="WH-like_DNA-bd_sf"/>
</dbReference>
<dbReference type="RefSeq" id="WP_197953846.1">
    <property type="nucleotide sequence ID" value="NZ_CP065668.1"/>
</dbReference>
<dbReference type="EMBL" id="CP065668">
    <property type="protein sequence ID" value="QPS06206.1"/>
    <property type="molecule type" value="Genomic_DNA"/>
</dbReference>
<dbReference type="PANTHER" id="PTHR30537:SF5">
    <property type="entry name" value="HTH-TYPE TRANSCRIPTIONAL ACTIVATOR TTDR-RELATED"/>
    <property type="match status" value="1"/>
</dbReference>
<dbReference type="Pfam" id="PF03466">
    <property type="entry name" value="LysR_substrate"/>
    <property type="match status" value="1"/>
</dbReference>
<organism evidence="6 7">
    <name type="scientific">Delftia acidovorans</name>
    <name type="common">Pseudomonas acidovorans</name>
    <name type="synonym">Comamonas acidovorans</name>
    <dbReference type="NCBI Taxonomy" id="80866"/>
    <lineage>
        <taxon>Bacteria</taxon>
        <taxon>Pseudomonadati</taxon>
        <taxon>Pseudomonadota</taxon>
        <taxon>Betaproteobacteria</taxon>
        <taxon>Burkholderiales</taxon>
        <taxon>Comamonadaceae</taxon>
        <taxon>Delftia</taxon>
    </lineage>
</organism>
<dbReference type="PROSITE" id="PS50931">
    <property type="entry name" value="HTH_LYSR"/>
    <property type="match status" value="1"/>
</dbReference>
<evidence type="ECO:0000256" key="4">
    <source>
        <dbReference type="ARBA" id="ARBA00023163"/>
    </source>
</evidence>
<dbReference type="FunFam" id="1.10.10.10:FF:000001">
    <property type="entry name" value="LysR family transcriptional regulator"/>
    <property type="match status" value="1"/>
</dbReference>
<dbReference type="GO" id="GO:0006351">
    <property type="term" value="P:DNA-templated transcription"/>
    <property type="evidence" value="ECO:0007669"/>
    <property type="project" value="TreeGrafter"/>
</dbReference>
<reference evidence="6 7" key="1">
    <citation type="submission" date="2020-12" db="EMBL/GenBank/DDBJ databases">
        <title>FDA dAtabase for Regulatory Grade micrObial Sequences (FDA-ARGOS): Supporting development and validation of Infectious Disease Dx tests.</title>
        <authorList>
            <person name="Sproer C."/>
            <person name="Gronow S."/>
            <person name="Severitt S."/>
            <person name="Schroder I."/>
            <person name="Tallon L."/>
            <person name="Sadzewicz L."/>
            <person name="Zhao X."/>
            <person name="Boylan J."/>
            <person name="Ott S."/>
            <person name="Bowen H."/>
            <person name="Vavikolanu K."/>
            <person name="Mehta A."/>
            <person name="Aluvathingal J."/>
            <person name="Nadendla S."/>
            <person name="Lowell S."/>
            <person name="Myers T."/>
            <person name="Yan Y."/>
            <person name="Sichtig H."/>
        </authorList>
    </citation>
    <scope>NUCLEOTIDE SEQUENCE [LARGE SCALE GENOMIC DNA]</scope>
    <source>
        <strain evidence="6 7">FDAARGOS_909</strain>
    </source>
</reference>
<dbReference type="SUPFAM" id="SSF53850">
    <property type="entry name" value="Periplasmic binding protein-like II"/>
    <property type="match status" value="1"/>
</dbReference>
<evidence type="ECO:0000256" key="3">
    <source>
        <dbReference type="ARBA" id="ARBA00023125"/>
    </source>
</evidence>
<proteinExistence type="inferred from homology"/>
<name>A0A7T2VWT6_DELAC</name>
<dbReference type="CDD" id="cd08422">
    <property type="entry name" value="PBP2_CrgA_like"/>
    <property type="match status" value="1"/>
</dbReference>
<dbReference type="InterPro" id="IPR036390">
    <property type="entry name" value="WH_DNA-bd_sf"/>
</dbReference>
<dbReference type="Gene3D" id="3.40.190.290">
    <property type="match status" value="1"/>
</dbReference>
<dbReference type="SUPFAM" id="SSF46785">
    <property type="entry name" value="Winged helix' DNA-binding domain"/>
    <property type="match status" value="1"/>
</dbReference>
<evidence type="ECO:0000256" key="2">
    <source>
        <dbReference type="ARBA" id="ARBA00023015"/>
    </source>
</evidence>
<dbReference type="InterPro" id="IPR000847">
    <property type="entry name" value="LysR_HTH_N"/>
</dbReference>
<dbReference type="GO" id="GO:0043565">
    <property type="term" value="F:sequence-specific DNA binding"/>
    <property type="evidence" value="ECO:0007669"/>
    <property type="project" value="TreeGrafter"/>
</dbReference>
<dbReference type="InterPro" id="IPR005119">
    <property type="entry name" value="LysR_subst-bd"/>
</dbReference>
<dbReference type="AlphaFoldDB" id="A0A7T2VWT6"/>
<evidence type="ECO:0000256" key="1">
    <source>
        <dbReference type="ARBA" id="ARBA00009437"/>
    </source>
</evidence>
<dbReference type="Proteomes" id="UP000594778">
    <property type="component" value="Chromosome"/>
</dbReference>
<keyword evidence="3" id="KW-0238">DNA-binding</keyword>
<gene>
    <name evidence="6" type="ORF">I6G66_18010</name>
</gene>
<dbReference type="PRINTS" id="PR00039">
    <property type="entry name" value="HTHLYSR"/>
</dbReference>
<protein>
    <submittedName>
        <fullName evidence="6">LysR family transcriptional regulator</fullName>
    </submittedName>
</protein>